<feature type="compositionally biased region" description="Polar residues" evidence="4">
    <location>
        <begin position="399"/>
        <end position="408"/>
    </location>
</feature>
<sequence>MSSERARRRVALAPAPAPTLHAHPHAGKNAREHQLDQNSFLTEQTSSTSTRHRIPLVTKVKTALTATRKGKRSKKLNKIDPVKLPAGLQFVDSVVRFDAVRSLAGGSRKRPKSAATQQDSPRGATRSHVSSCTCAQCVKAKRAARNAPIQLRYKAGIRLIEATLESSKFVKTTKDDWNVLWVSGALRPHIYQSLLRHQKVNQFPRTYEITRKDQLCRNMRRMQELHGKRHFDFFPQSFVLPADRSEFQRMAKDSLQRQQPPATSSRPDEETPELWIVKPAASACGRGIYLTDNLAEIPLSGGEDGNVLVSRYIANPLLLDQRKFDLRIYVAVTSFDPLRVYIYQEGLVRLTTEEYRNDAESLKNRYVHLTNYSVQKKSKKFVVTESAASRDEDDVRPTSKGSVTSCSTHDSDTNSKRSNNTSDEEVNQTPEDNADSNSSQREAHEKASKWSLRTFRARLERMGLDAEGMFANIDALIIKTLISIEPQVLSAMDMHVRHASNCFQLFGFDVLVDEDLKPWLIEVNLGPSLGCDSALDLQIKSAMIADLLTLAGVQPCDVHRKRTEEPFVTAKPSLAPAPSATRLVREFETEKRRSGGWRCVYPSPTAFIYDRFFREKRERNQMLVERLSVATSHSDRLRIERRIASSAKAKRPKAQLPTSMLDVHPSKVGPSASGEIQCILMGHSGAVHCVDTIISGSSTVRVWDAS</sequence>
<organism evidence="5 6">
    <name type="scientific">Hondaea fermentalgiana</name>
    <dbReference type="NCBI Taxonomy" id="2315210"/>
    <lineage>
        <taxon>Eukaryota</taxon>
        <taxon>Sar</taxon>
        <taxon>Stramenopiles</taxon>
        <taxon>Bigyra</taxon>
        <taxon>Labyrinthulomycetes</taxon>
        <taxon>Thraustochytrida</taxon>
        <taxon>Thraustochytriidae</taxon>
        <taxon>Hondaea</taxon>
    </lineage>
</organism>
<feature type="compositionally biased region" description="Polar residues" evidence="4">
    <location>
        <begin position="256"/>
        <end position="265"/>
    </location>
</feature>
<keyword evidence="1" id="KW-0436">Ligase</keyword>
<evidence type="ECO:0000313" key="5">
    <source>
        <dbReference type="EMBL" id="GBG28435.1"/>
    </source>
</evidence>
<feature type="compositionally biased region" description="Basic residues" evidence="4">
    <location>
        <begin position="1"/>
        <end position="10"/>
    </location>
</feature>
<name>A0A2R5GCY3_9STRA</name>
<dbReference type="GO" id="GO:0005524">
    <property type="term" value="F:ATP binding"/>
    <property type="evidence" value="ECO:0007669"/>
    <property type="project" value="UniProtKB-KW"/>
</dbReference>
<keyword evidence="3" id="KW-0067">ATP-binding</keyword>
<feature type="compositionally biased region" description="Polar residues" evidence="4">
    <location>
        <begin position="416"/>
        <end position="440"/>
    </location>
</feature>
<dbReference type="SUPFAM" id="SSF56059">
    <property type="entry name" value="Glutathione synthetase ATP-binding domain-like"/>
    <property type="match status" value="1"/>
</dbReference>
<dbReference type="PANTHER" id="PTHR12241">
    <property type="entry name" value="TUBULIN POLYGLUTAMYLASE"/>
    <property type="match status" value="1"/>
</dbReference>
<feature type="compositionally biased region" description="Basic and acidic residues" evidence="4">
    <location>
        <begin position="388"/>
        <end position="397"/>
    </location>
</feature>
<evidence type="ECO:0000256" key="4">
    <source>
        <dbReference type="SAM" id="MobiDB-lite"/>
    </source>
</evidence>
<dbReference type="InterPro" id="IPR004344">
    <property type="entry name" value="TTL/TTLL_fam"/>
</dbReference>
<dbReference type="Pfam" id="PF03133">
    <property type="entry name" value="TTL"/>
    <property type="match status" value="2"/>
</dbReference>
<dbReference type="Gene3D" id="3.30.470.20">
    <property type="entry name" value="ATP-grasp fold, B domain"/>
    <property type="match status" value="1"/>
</dbReference>
<evidence type="ECO:0000256" key="2">
    <source>
        <dbReference type="ARBA" id="ARBA00022741"/>
    </source>
</evidence>
<feature type="region of interest" description="Disordered" evidence="4">
    <location>
        <begin position="250"/>
        <end position="271"/>
    </location>
</feature>
<dbReference type="Proteomes" id="UP000241890">
    <property type="component" value="Unassembled WGS sequence"/>
</dbReference>
<accession>A0A2R5GCY3</accession>
<gene>
    <name evidence="5" type="ORF">FCC1311_046582</name>
</gene>
<dbReference type="PANTHER" id="PTHR12241:SF162">
    <property type="entry name" value="TUBULIN MONOGLUTAMYLASE TTLL4"/>
    <property type="match status" value="1"/>
</dbReference>
<dbReference type="AlphaFoldDB" id="A0A2R5GCY3"/>
<dbReference type="EMBL" id="BEYU01000041">
    <property type="protein sequence ID" value="GBG28435.1"/>
    <property type="molecule type" value="Genomic_DNA"/>
</dbReference>
<feature type="region of interest" description="Disordered" evidence="4">
    <location>
        <begin position="1"/>
        <end position="34"/>
    </location>
</feature>
<feature type="region of interest" description="Disordered" evidence="4">
    <location>
        <begin position="385"/>
        <end position="447"/>
    </location>
</feature>
<dbReference type="GO" id="GO:0015631">
    <property type="term" value="F:tubulin binding"/>
    <property type="evidence" value="ECO:0007669"/>
    <property type="project" value="TreeGrafter"/>
</dbReference>
<dbReference type="GO" id="GO:0036064">
    <property type="term" value="C:ciliary basal body"/>
    <property type="evidence" value="ECO:0007669"/>
    <property type="project" value="TreeGrafter"/>
</dbReference>
<protein>
    <submittedName>
        <fullName evidence="5">Tubulin polyglutamylase TTLL5</fullName>
    </submittedName>
</protein>
<dbReference type="GO" id="GO:0070740">
    <property type="term" value="F:tubulin-glutamic acid ligase activity"/>
    <property type="evidence" value="ECO:0007669"/>
    <property type="project" value="TreeGrafter"/>
</dbReference>
<dbReference type="OrthoDB" id="202825at2759"/>
<keyword evidence="6" id="KW-1185">Reference proteome</keyword>
<comment type="caution">
    <text evidence="5">The sequence shown here is derived from an EMBL/GenBank/DDBJ whole genome shotgun (WGS) entry which is preliminary data.</text>
</comment>
<dbReference type="InParanoid" id="A0A2R5GCY3"/>
<dbReference type="GO" id="GO:0000226">
    <property type="term" value="P:microtubule cytoskeleton organization"/>
    <property type="evidence" value="ECO:0007669"/>
    <property type="project" value="TreeGrafter"/>
</dbReference>
<proteinExistence type="predicted"/>
<evidence type="ECO:0000313" key="6">
    <source>
        <dbReference type="Proteomes" id="UP000241890"/>
    </source>
</evidence>
<evidence type="ECO:0000256" key="1">
    <source>
        <dbReference type="ARBA" id="ARBA00022598"/>
    </source>
</evidence>
<feature type="region of interest" description="Disordered" evidence="4">
    <location>
        <begin position="105"/>
        <end position="127"/>
    </location>
</feature>
<feature type="compositionally biased region" description="Low complexity" evidence="4">
    <location>
        <begin position="11"/>
        <end position="21"/>
    </location>
</feature>
<dbReference type="PROSITE" id="PS51221">
    <property type="entry name" value="TTL"/>
    <property type="match status" value="1"/>
</dbReference>
<keyword evidence="2" id="KW-0547">Nucleotide-binding</keyword>
<reference evidence="5 6" key="1">
    <citation type="submission" date="2017-12" db="EMBL/GenBank/DDBJ databases">
        <title>Sequencing, de novo assembly and annotation of complete genome of a new Thraustochytrid species, strain FCC1311.</title>
        <authorList>
            <person name="Sedici K."/>
            <person name="Godart F."/>
            <person name="Aiese Cigliano R."/>
            <person name="Sanseverino W."/>
            <person name="Barakat M."/>
            <person name="Ortet P."/>
            <person name="Marechal E."/>
            <person name="Cagnac O."/>
            <person name="Amato A."/>
        </authorList>
    </citation>
    <scope>NUCLEOTIDE SEQUENCE [LARGE SCALE GENOMIC DNA]</scope>
</reference>
<evidence type="ECO:0000256" key="3">
    <source>
        <dbReference type="ARBA" id="ARBA00022840"/>
    </source>
</evidence>